<feature type="transmembrane region" description="Helical" evidence="2">
    <location>
        <begin position="21"/>
        <end position="40"/>
    </location>
</feature>
<protein>
    <submittedName>
        <fullName evidence="3">Uncharacterized protein</fullName>
    </submittedName>
</protein>
<reference evidence="3 4" key="1">
    <citation type="submission" date="2023-09" db="EMBL/GenBank/DDBJ databases">
        <title>Description of three actinobacteria isolated from air of manufacturing shop in a pharmaceutical factory.</title>
        <authorList>
            <person name="Zhang D.-F."/>
        </authorList>
    </citation>
    <scope>NUCLEOTIDE SEQUENCE [LARGE SCALE GENOMIC DNA]</scope>
    <source>
        <strain evidence="3 4">LY-0111</strain>
    </source>
</reference>
<sequence>MSSPEATRRVTVRPVPKLVPFLVAGIVLAFVVSAIVVFSTGRSEDYSIAASIGYLTFVLSLPGVTIGAVVWLLLERRSRGRGREVTARRVESAAPRDDDGEDR</sequence>
<name>A0ABU2DRY3_9MICC</name>
<evidence type="ECO:0000313" key="4">
    <source>
        <dbReference type="Proteomes" id="UP001251870"/>
    </source>
</evidence>
<organism evidence="3 4">
    <name type="scientific">Nesterenkonia aerolata</name>
    <dbReference type="NCBI Taxonomy" id="3074079"/>
    <lineage>
        <taxon>Bacteria</taxon>
        <taxon>Bacillati</taxon>
        <taxon>Actinomycetota</taxon>
        <taxon>Actinomycetes</taxon>
        <taxon>Micrococcales</taxon>
        <taxon>Micrococcaceae</taxon>
        <taxon>Nesterenkonia</taxon>
    </lineage>
</organism>
<dbReference type="RefSeq" id="WP_310548256.1">
    <property type="nucleotide sequence ID" value="NZ_JAVKGR010000006.1"/>
</dbReference>
<accession>A0ABU2DRY3</accession>
<evidence type="ECO:0000256" key="2">
    <source>
        <dbReference type="SAM" id="Phobius"/>
    </source>
</evidence>
<keyword evidence="2" id="KW-0472">Membrane</keyword>
<feature type="transmembrane region" description="Helical" evidence="2">
    <location>
        <begin position="52"/>
        <end position="74"/>
    </location>
</feature>
<evidence type="ECO:0000313" key="3">
    <source>
        <dbReference type="EMBL" id="MDR8019267.1"/>
    </source>
</evidence>
<proteinExistence type="predicted"/>
<comment type="caution">
    <text evidence="3">The sequence shown here is derived from an EMBL/GenBank/DDBJ whole genome shotgun (WGS) entry which is preliminary data.</text>
</comment>
<dbReference type="Proteomes" id="UP001251870">
    <property type="component" value="Unassembled WGS sequence"/>
</dbReference>
<evidence type="ECO:0000256" key="1">
    <source>
        <dbReference type="SAM" id="MobiDB-lite"/>
    </source>
</evidence>
<gene>
    <name evidence="3" type="ORF">RIL96_06775</name>
</gene>
<keyword evidence="2" id="KW-1133">Transmembrane helix</keyword>
<feature type="region of interest" description="Disordered" evidence="1">
    <location>
        <begin position="79"/>
        <end position="103"/>
    </location>
</feature>
<keyword evidence="4" id="KW-1185">Reference proteome</keyword>
<keyword evidence="2" id="KW-0812">Transmembrane</keyword>
<dbReference type="EMBL" id="JAVKGR010000006">
    <property type="protein sequence ID" value="MDR8019267.1"/>
    <property type="molecule type" value="Genomic_DNA"/>
</dbReference>